<proteinExistence type="predicted"/>
<name>A0A7X3GB93_9STRE</name>
<feature type="transmembrane region" description="Helical" evidence="1">
    <location>
        <begin position="21"/>
        <end position="38"/>
    </location>
</feature>
<dbReference type="AlphaFoldDB" id="A0A7X3GB93"/>
<dbReference type="OrthoDB" id="2233152at2"/>
<keyword evidence="1" id="KW-0812">Transmembrane</keyword>
<dbReference type="EMBL" id="WSRS01000169">
    <property type="protein sequence ID" value="MVX59796.1"/>
    <property type="molecule type" value="Genomic_DNA"/>
</dbReference>
<dbReference type="InterPro" id="IPR006541">
    <property type="entry name" value="Bacteriocin_ass"/>
</dbReference>
<evidence type="ECO:0000256" key="1">
    <source>
        <dbReference type="SAM" id="Phobius"/>
    </source>
</evidence>
<reference evidence="2 3" key="1">
    <citation type="submission" date="2019-12" db="EMBL/GenBank/DDBJ databases">
        <title>Microbes associate with the intestines of laboratory mice.</title>
        <authorList>
            <person name="Navarre W."/>
            <person name="Wong E."/>
        </authorList>
    </citation>
    <scope>NUCLEOTIDE SEQUENCE [LARGE SCALE GENOMIC DNA]</scope>
    <source>
        <strain evidence="2 3">NM51_B2-22</strain>
    </source>
</reference>
<keyword evidence="1" id="KW-1133">Transmembrane helix</keyword>
<sequence>MNNLGIKRISGLGFLEIHRNYLFVQIAVFLLGFVASLFLEVELLVALLALLFFTILSILQLQNQVRKENEMSTLVLKGG</sequence>
<evidence type="ECO:0000313" key="2">
    <source>
        <dbReference type="EMBL" id="MVX59796.1"/>
    </source>
</evidence>
<evidence type="ECO:0000313" key="3">
    <source>
        <dbReference type="Proteomes" id="UP000461595"/>
    </source>
</evidence>
<comment type="caution">
    <text evidence="2">The sequence shown here is derived from an EMBL/GenBank/DDBJ whole genome shotgun (WGS) entry which is preliminary data.</text>
</comment>
<protein>
    <submittedName>
        <fullName evidence="2">DUF1430 domain-containing protein</fullName>
    </submittedName>
</protein>
<keyword evidence="1" id="KW-0472">Membrane</keyword>
<dbReference type="Proteomes" id="UP000461595">
    <property type="component" value="Unassembled WGS sequence"/>
</dbReference>
<accession>A0A7X3GB93</accession>
<dbReference type="Pfam" id="PF07242">
    <property type="entry name" value="DUF1430"/>
    <property type="match status" value="1"/>
</dbReference>
<gene>
    <name evidence="2" type="ORF">E5983_09255</name>
</gene>
<organism evidence="2 3">
    <name type="scientific">Streptococcus danieliae</name>
    <dbReference type="NCBI Taxonomy" id="747656"/>
    <lineage>
        <taxon>Bacteria</taxon>
        <taxon>Bacillati</taxon>
        <taxon>Bacillota</taxon>
        <taxon>Bacilli</taxon>
        <taxon>Lactobacillales</taxon>
        <taxon>Streptococcaceae</taxon>
        <taxon>Streptococcus</taxon>
    </lineage>
</organism>
<feature type="transmembrane region" description="Helical" evidence="1">
    <location>
        <begin position="44"/>
        <end position="61"/>
    </location>
</feature>